<dbReference type="GO" id="GO:0051301">
    <property type="term" value="P:cell division"/>
    <property type="evidence" value="ECO:0007669"/>
    <property type="project" value="UniProtKB-UniRule"/>
</dbReference>
<dbReference type="Pfam" id="PF01111">
    <property type="entry name" value="CKS"/>
    <property type="match status" value="1"/>
</dbReference>
<keyword evidence="5 6" id="KW-0131">Cell cycle</keyword>
<dbReference type="AlphaFoldDB" id="A0A974H9S1"/>
<dbReference type="PROSITE" id="PS00944">
    <property type="entry name" value="CKS_1"/>
    <property type="match status" value="1"/>
</dbReference>
<dbReference type="PANTHER" id="PTHR23415">
    <property type="entry name" value="CYCLIN-DEPENDENT KINASES REGULATORY SUBUNIT/60S RIBOSOME SUBUNIT BIOGENESIS PROTEIN NIP7"/>
    <property type="match status" value="1"/>
</dbReference>
<proteinExistence type="inferred from homology"/>
<keyword evidence="4 6" id="KW-0132">Cell division</keyword>
<dbReference type="SUPFAM" id="SSF55637">
    <property type="entry name" value="Cell cycle regulatory proteins"/>
    <property type="match status" value="1"/>
</dbReference>
<dbReference type="GO" id="GO:0016538">
    <property type="term" value="F:cyclin-dependent protein serine/threonine kinase regulator activity"/>
    <property type="evidence" value="ECO:0007669"/>
    <property type="project" value="InterPro"/>
</dbReference>
<dbReference type="PROSITE" id="PS00945">
    <property type="entry name" value="CKS_2"/>
    <property type="match status" value="1"/>
</dbReference>
<dbReference type="SMART" id="SM01084">
    <property type="entry name" value="CKS"/>
    <property type="match status" value="1"/>
</dbReference>
<evidence type="ECO:0000313" key="7">
    <source>
        <dbReference type="EMBL" id="OCT69586.1"/>
    </source>
</evidence>
<evidence type="ECO:0000313" key="8">
    <source>
        <dbReference type="Proteomes" id="UP000694892"/>
    </source>
</evidence>
<comment type="function">
    <text evidence="1 6">Binds to the catalytic subunit of the cyclin dependent kinases and is essential for their biological function.</text>
</comment>
<dbReference type="Proteomes" id="UP000694892">
    <property type="component" value="Chromosome 8L"/>
</dbReference>
<dbReference type="InterPro" id="IPR036858">
    <property type="entry name" value="Cyclin-dep_kinase_reg-sub_sf"/>
</dbReference>
<organism evidence="7 8">
    <name type="scientific">Xenopus laevis</name>
    <name type="common">African clawed frog</name>
    <dbReference type="NCBI Taxonomy" id="8355"/>
    <lineage>
        <taxon>Eukaryota</taxon>
        <taxon>Metazoa</taxon>
        <taxon>Chordata</taxon>
        <taxon>Craniata</taxon>
        <taxon>Vertebrata</taxon>
        <taxon>Euteleostomi</taxon>
        <taxon>Amphibia</taxon>
        <taxon>Batrachia</taxon>
        <taxon>Anura</taxon>
        <taxon>Pipoidea</taxon>
        <taxon>Pipidae</taxon>
        <taxon>Xenopodinae</taxon>
        <taxon>Xenopus</taxon>
        <taxon>Xenopus</taxon>
    </lineage>
</organism>
<evidence type="ECO:0000256" key="2">
    <source>
        <dbReference type="ARBA" id="ARBA00007782"/>
    </source>
</evidence>
<dbReference type="FunFam" id="3.30.170.10:FF:000001">
    <property type="entry name" value="Cyclin-dependent kinases regulatory subunit"/>
    <property type="match status" value="1"/>
</dbReference>
<protein>
    <recommendedName>
        <fullName evidence="6">Cyclin-dependent kinases regulatory subunit</fullName>
    </recommendedName>
</protein>
<comment type="subunit">
    <text evidence="3">Forms a homohexamer that can probably bind six kinase subunits.</text>
</comment>
<evidence type="ECO:0000256" key="1">
    <source>
        <dbReference type="ARBA" id="ARBA00002449"/>
    </source>
</evidence>
<evidence type="ECO:0000256" key="6">
    <source>
        <dbReference type="RuleBase" id="RU311113"/>
    </source>
</evidence>
<accession>A0A974H9S1</accession>
<evidence type="ECO:0000256" key="4">
    <source>
        <dbReference type="ARBA" id="ARBA00022618"/>
    </source>
</evidence>
<gene>
    <name evidence="7" type="ORF">XELAEV_18040898mg</name>
</gene>
<dbReference type="Gene3D" id="3.30.170.10">
    <property type="entry name" value="Cyclin-dependent kinase, regulatory subunit"/>
    <property type="match status" value="1"/>
</dbReference>
<sequence>MKRVWPVRRWPELNSFPLETFRSSRPRTPNFPRFFRLRQAVASLTCPGWRIRTGERPSWRRGDCVSYLVMALRNCECGEEIKNSFRAMSAKNIYYSDKYDDELYEYRHVMLPKDIAKQVPKTHLMSETEWRNLGVQQSQGWVHYMIHEPEPHILLFRRSLPIKNP</sequence>
<dbReference type="EMBL" id="CM004480">
    <property type="protein sequence ID" value="OCT69586.1"/>
    <property type="molecule type" value="Genomic_DNA"/>
</dbReference>
<dbReference type="InterPro" id="IPR000789">
    <property type="entry name" value="Cyclin-dep_kinase_reg-sub"/>
</dbReference>
<comment type="similarity">
    <text evidence="2 6">Belongs to the CKS family.</text>
</comment>
<dbReference type="PRINTS" id="PR00296">
    <property type="entry name" value="CYCLINKINASE"/>
</dbReference>
<reference evidence="8" key="1">
    <citation type="journal article" date="2016" name="Nature">
        <title>Genome evolution in the allotetraploid frog Xenopus laevis.</title>
        <authorList>
            <person name="Session A.M."/>
            <person name="Uno Y."/>
            <person name="Kwon T."/>
            <person name="Chapman J.A."/>
            <person name="Toyoda A."/>
            <person name="Takahashi S."/>
            <person name="Fukui A."/>
            <person name="Hikosaka A."/>
            <person name="Suzuki A."/>
            <person name="Kondo M."/>
            <person name="van Heeringen S.J."/>
            <person name="Quigley I."/>
            <person name="Heinz S."/>
            <person name="Ogino H."/>
            <person name="Ochi H."/>
            <person name="Hellsten U."/>
            <person name="Lyons J.B."/>
            <person name="Simakov O."/>
            <person name="Putnam N."/>
            <person name="Stites J."/>
            <person name="Kuroki Y."/>
            <person name="Tanaka T."/>
            <person name="Michiue T."/>
            <person name="Watanabe M."/>
            <person name="Bogdanovic O."/>
            <person name="Lister R."/>
            <person name="Georgiou G."/>
            <person name="Paranjpe S.S."/>
            <person name="van Kruijsbergen I."/>
            <person name="Shu S."/>
            <person name="Carlson J."/>
            <person name="Kinoshita T."/>
            <person name="Ohta Y."/>
            <person name="Mawaribuchi S."/>
            <person name="Jenkins J."/>
            <person name="Grimwood J."/>
            <person name="Schmutz J."/>
            <person name="Mitros T."/>
            <person name="Mozaffari S.V."/>
            <person name="Suzuki Y."/>
            <person name="Haramoto Y."/>
            <person name="Yamamoto T.S."/>
            <person name="Takagi C."/>
            <person name="Heald R."/>
            <person name="Miller K."/>
            <person name="Haudenschild C."/>
            <person name="Kitzman J."/>
            <person name="Nakayama T."/>
            <person name="Izutsu Y."/>
            <person name="Robert J."/>
            <person name="Fortriede J."/>
            <person name="Burns K."/>
            <person name="Lotay V."/>
            <person name="Karimi K."/>
            <person name="Yasuoka Y."/>
            <person name="Dichmann D.S."/>
            <person name="Flajnik M.F."/>
            <person name="Houston D.W."/>
            <person name="Shendure J."/>
            <person name="DuPasquier L."/>
            <person name="Vize P.D."/>
            <person name="Zorn A.M."/>
            <person name="Ito M."/>
            <person name="Marcotte E.M."/>
            <person name="Wallingford J.B."/>
            <person name="Ito Y."/>
            <person name="Asashima M."/>
            <person name="Ueno N."/>
            <person name="Matsuda Y."/>
            <person name="Veenstra G.J."/>
            <person name="Fujiyama A."/>
            <person name="Harland R.M."/>
            <person name="Taira M."/>
            <person name="Rokhsar D.S."/>
        </authorList>
    </citation>
    <scope>NUCLEOTIDE SEQUENCE [LARGE SCALE GENOMIC DNA]</scope>
    <source>
        <strain evidence="8">J</strain>
    </source>
</reference>
<name>A0A974H9S1_XENLA</name>
<evidence type="ECO:0000256" key="5">
    <source>
        <dbReference type="ARBA" id="ARBA00023306"/>
    </source>
</evidence>
<evidence type="ECO:0000256" key="3">
    <source>
        <dbReference type="ARBA" id="ARBA00011253"/>
    </source>
</evidence>